<organism evidence="2 3">
    <name type="scientific">Hypothenemus hampei</name>
    <name type="common">Coffee berry borer</name>
    <dbReference type="NCBI Taxonomy" id="57062"/>
    <lineage>
        <taxon>Eukaryota</taxon>
        <taxon>Metazoa</taxon>
        <taxon>Ecdysozoa</taxon>
        <taxon>Arthropoda</taxon>
        <taxon>Hexapoda</taxon>
        <taxon>Insecta</taxon>
        <taxon>Pterygota</taxon>
        <taxon>Neoptera</taxon>
        <taxon>Endopterygota</taxon>
        <taxon>Coleoptera</taxon>
        <taxon>Polyphaga</taxon>
        <taxon>Cucujiformia</taxon>
        <taxon>Curculionidae</taxon>
        <taxon>Scolytinae</taxon>
        <taxon>Hypothenemus</taxon>
    </lineage>
</organism>
<dbReference type="EMBL" id="JBDJPC010000002">
    <property type="protein sequence ID" value="KAL1513430.1"/>
    <property type="molecule type" value="Genomic_DNA"/>
</dbReference>
<feature type="coiled-coil region" evidence="1">
    <location>
        <begin position="73"/>
        <end position="107"/>
    </location>
</feature>
<evidence type="ECO:0000313" key="2">
    <source>
        <dbReference type="EMBL" id="KAL1513430.1"/>
    </source>
</evidence>
<keyword evidence="3" id="KW-1185">Reference proteome</keyword>
<name>A0ABD1F784_HYPHA</name>
<sequence>MTTNMDVCRGDDPLHKFAVAFKTNESKLQNLLNTTNPLKNKLQEPVRCPKNVEGFCEKINKLQERYKSMLTEYGDTLENVKKLNIEIDQIQRNLKKSENDCPEYVNQEVAKILKKAIKKYSAYLNITVEEIENVQDKDFKATVVFNSKPDFTSVTFNFDRKERRISGFDMDSVLPISLKDKLQNFEVVNNGNFNVNLVLKEIVFN</sequence>
<evidence type="ECO:0000313" key="3">
    <source>
        <dbReference type="Proteomes" id="UP001566132"/>
    </source>
</evidence>
<comment type="caution">
    <text evidence="2">The sequence shown here is derived from an EMBL/GenBank/DDBJ whole genome shotgun (WGS) entry which is preliminary data.</text>
</comment>
<reference evidence="2 3" key="1">
    <citation type="submission" date="2024-05" db="EMBL/GenBank/DDBJ databases">
        <title>Genetic variation in Jamaican populations of the coffee berry borer (Hypothenemus hampei).</title>
        <authorList>
            <person name="Errbii M."/>
            <person name="Myrie A."/>
        </authorList>
    </citation>
    <scope>NUCLEOTIDE SEQUENCE [LARGE SCALE GENOMIC DNA]</scope>
    <source>
        <strain evidence="2">JA-Hopewell-2020-01-JO</strain>
        <tissue evidence="2">Whole body</tissue>
    </source>
</reference>
<dbReference type="AlphaFoldDB" id="A0ABD1F784"/>
<evidence type="ECO:0000256" key="1">
    <source>
        <dbReference type="SAM" id="Coils"/>
    </source>
</evidence>
<keyword evidence="1" id="KW-0175">Coiled coil</keyword>
<proteinExistence type="predicted"/>
<accession>A0ABD1F784</accession>
<protein>
    <recommendedName>
        <fullName evidence="4">Kinetochore protein SPC25</fullName>
    </recommendedName>
</protein>
<evidence type="ECO:0008006" key="4">
    <source>
        <dbReference type="Google" id="ProtNLM"/>
    </source>
</evidence>
<dbReference type="Proteomes" id="UP001566132">
    <property type="component" value="Unassembled WGS sequence"/>
</dbReference>
<gene>
    <name evidence="2" type="ORF">ABEB36_002842</name>
</gene>